<gene>
    <name evidence="1" type="ORF">ATANTOWER_003216</name>
</gene>
<dbReference type="Proteomes" id="UP001345963">
    <property type="component" value="Unassembled WGS sequence"/>
</dbReference>
<protein>
    <submittedName>
        <fullName evidence="1">Uncharacterized protein</fullName>
    </submittedName>
</protein>
<sequence>WVFVYLTSLQGVTGKCSRQQLQLTRLIRRSLKRTLIFDTDTKSFAHMSEPPKEPLDVFAWNFRDPFPEIPLERRRRTIIFPKPKLLSISVQ</sequence>
<proteinExistence type="predicted"/>
<feature type="non-terminal residue" evidence="1">
    <location>
        <position position="1"/>
    </location>
</feature>
<organism evidence="1 2">
    <name type="scientific">Ataeniobius toweri</name>
    <dbReference type="NCBI Taxonomy" id="208326"/>
    <lineage>
        <taxon>Eukaryota</taxon>
        <taxon>Metazoa</taxon>
        <taxon>Chordata</taxon>
        <taxon>Craniata</taxon>
        <taxon>Vertebrata</taxon>
        <taxon>Euteleostomi</taxon>
        <taxon>Actinopterygii</taxon>
        <taxon>Neopterygii</taxon>
        <taxon>Teleostei</taxon>
        <taxon>Neoteleostei</taxon>
        <taxon>Acanthomorphata</taxon>
        <taxon>Ovalentaria</taxon>
        <taxon>Atherinomorphae</taxon>
        <taxon>Cyprinodontiformes</taxon>
        <taxon>Goodeidae</taxon>
        <taxon>Ataeniobius</taxon>
    </lineage>
</organism>
<name>A0ABU7ACX9_9TELE</name>
<dbReference type="EMBL" id="JAHUTI010011172">
    <property type="protein sequence ID" value="MED6236012.1"/>
    <property type="molecule type" value="Genomic_DNA"/>
</dbReference>
<evidence type="ECO:0000313" key="2">
    <source>
        <dbReference type="Proteomes" id="UP001345963"/>
    </source>
</evidence>
<reference evidence="1 2" key="1">
    <citation type="submission" date="2021-07" db="EMBL/GenBank/DDBJ databases">
        <authorList>
            <person name="Palmer J.M."/>
        </authorList>
    </citation>
    <scope>NUCLEOTIDE SEQUENCE [LARGE SCALE GENOMIC DNA]</scope>
    <source>
        <strain evidence="1 2">AT_MEX2019</strain>
        <tissue evidence="1">Muscle</tissue>
    </source>
</reference>
<keyword evidence="2" id="KW-1185">Reference proteome</keyword>
<evidence type="ECO:0000313" key="1">
    <source>
        <dbReference type="EMBL" id="MED6236012.1"/>
    </source>
</evidence>
<comment type="caution">
    <text evidence="1">The sequence shown here is derived from an EMBL/GenBank/DDBJ whole genome shotgun (WGS) entry which is preliminary data.</text>
</comment>
<accession>A0ABU7ACX9</accession>